<organism evidence="1 2">
    <name type="scientific">Rhodoplanes tepidamans</name>
    <name type="common">Rhodoplanes cryptolactis</name>
    <dbReference type="NCBI Taxonomy" id="200616"/>
    <lineage>
        <taxon>Bacteria</taxon>
        <taxon>Pseudomonadati</taxon>
        <taxon>Pseudomonadota</taxon>
        <taxon>Alphaproteobacteria</taxon>
        <taxon>Hyphomicrobiales</taxon>
        <taxon>Nitrobacteraceae</taxon>
        <taxon>Rhodoplanes</taxon>
    </lineage>
</organism>
<sequence length="279" mass="30245">MRDLLVTGVPRSGTTLAAALIDSCANAVCLSEPDHQVRLSQESGTADAFAERLRDDLRDIRTTLRSGGTVLDRRAADGGPVTNYFSTARTDGTRRTDYTLVARAARDLPEDFLLAVKHNALFTAALPELSRHSGAAIVAIVRDPVATILSWRSLDLPVSGGRLPAAERFWPAIRIISETDVPLIDKHVLIIEAFCRRYADLVPAVAVLHYESLTADPDGVLARLGLDPTTAARDLIAVAAPVRPATAEAVDIARRIREMARTRGLPGLLTFYPEYGTDR</sequence>
<dbReference type="Pfam" id="PF13469">
    <property type="entry name" value="Sulfotransfer_3"/>
    <property type="match status" value="1"/>
</dbReference>
<reference evidence="1" key="1">
    <citation type="journal article" date="2023" name="Microbiol Resour">
        <title>Genome Sequences of Rhodoplanes serenus and Two Thermotolerant Strains, Rhodoplanes tepidamans and 'Rhodoplanes cryptolactis,' Further Refine the Genus.</title>
        <authorList>
            <person name="Rayyan A.A."/>
            <person name="Kyndt J.A."/>
        </authorList>
    </citation>
    <scope>NUCLEOTIDE SEQUENCE</scope>
    <source>
        <strain evidence="1">DSM 9987</strain>
    </source>
</reference>
<dbReference type="InterPro" id="IPR027417">
    <property type="entry name" value="P-loop_NTPase"/>
</dbReference>
<evidence type="ECO:0000313" key="2">
    <source>
        <dbReference type="Proteomes" id="UP001165652"/>
    </source>
</evidence>
<dbReference type="Gene3D" id="3.40.50.300">
    <property type="entry name" value="P-loop containing nucleotide triphosphate hydrolases"/>
    <property type="match status" value="1"/>
</dbReference>
<gene>
    <name evidence="1" type="ORF">PQJ73_01395</name>
</gene>
<comment type="caution">
    <text evidence="1">The sequence shown here is derived from an EMBL/GenBank/DDBJ whole genome shotgun (WGS) entry which is preliminary data.</text>
</comment>
<dbReference type="SUPFAM" id="SSF52540">
    <property type="entry name" value="P-loop containing nucleoside triphosphate hydrolases"/>
    <property type="match status" value="1"/>
</dbReference>
<name>A0ABT5J4T0_RHOTP</name>
<keyword evidence="2" id="KW-1185">Reference proteome</keyword>
<evidence type="ECO:0000313" key="1">
    <source>
        <dbReference type="EMBL" id="MDC7784324.1"/>
    </source>
</evidence>
<proteinExistence type="predicted"/>
<reference evidence="1" key="2">
    <citation type="submission" date="2023-02" db="EMBL/GenBank/DDBJ databases">
        <authorList>
            <person name="Rayyan A."/>
            <person name="Meyer T."/>
            <person name="Kyndt J.A."/>
        </authorList>
    </citation>
    <scope>NUCLEOTIDE SEQUENCE</scope>
    <source>
        <strain evidence="1">DSM 9987</strain>
    </source>
</reference>
<dbReference type="Proteomes" id="UP001165652">
    <property type="component" value="Unassembled WGS sequence"/>
</dbReference>
<dbReference type="EMBL" id="JAQQLI010000001">
    <property type="protein sequence ID" value="MDC7784324.1"/>
    <property type="molecule type" value="Genomic_DNA"/>
</dbReference>
<protein>
    <submittedName>
        <fullName evidence="1">Sulfotransferase</fullName>
    </submittedName>
</protein>
<accession>A0ABT5J4T0</accession>
<dbReference type="RefSeq" id="WP_272775168.1">
    <property type="nucleotide sequence ID" value="NZ_JAQQLI010000001.1"/>
</dbReference>